<keyword evidence="19" id="KW-1185">Reference proteome</keyword>
<feature type="domain" description="Guanylate cyclase" evidence="17">
    <location>
        <begin position="356"/>
        <end position="483"/>
    </location>
</feature>
<dbReference type="GO" id="GO:0007189">
    <property type="term" value="P:adenylate cyclase-activating G protein-coupled receptor signaling pathway"/>
    <property type="evidence" value="ECO:0007669"/>
    <property type="project" value="TreeGrafter"/>
</dbReference>
<feature type="region of interest" description="Disordered" evidence="15">
    <location>
        <begin position="680"/>
        <end position="734"/>
    </location>
</feature>
<evidence type="ECO:0000256" key="14">
    <source>
        <dbReference type="RuleBase" id="RU000405"/>
    </source>
</evidence>
<dbReference type="GO" id="GO:0005886">
    <property type="term" value="C:plasma membrane"/>
    <property type="evidence" value="ECO:0007669"/>
    <property type="project" value="TreeGrafter"/>
</dbReference>
<sequence length="1390" mass="157360">MSDKIPKNEYNSNGERRATQVSFSKNKDEISIQDDSEDEITLAPYIQTYLAHSGNQFGCCGFCFPVPFERASNKSWWDPKFDSEILENQYRNSSFAQIRLRFRYSLVYMLILSIIWCLQLITFGILDKSQKDASPLGVIFFLFAVFCIIVLIITHTSLYRRYILPVSFVVSLVMCLLSIASVSQSPVLSPASDFAICIEIIMIIYTVIPLPLYLCVLMGGLYSVLFEILGTGYALPIRIVSHLCVHLIALHILIMTNVRMRGTFMKVGQSLLVRRELEIEKELKEKMIHSVMPPCYANWLKEKEKEERHKKVKEEREKRERKNRGHSNSSSDATRDPVDVIDLFRPFNVNCMKDVSILFADIVGFTRMSSKKTASELVSVLNVLFERFDRLCSENYCEKIATLGDCYYCVSGCPTANSRHAHCCVEMGLGMIKAIAEFDREKEEDVNMRVGVHTGTVLCGIVGRRRFKFDVWSNDVALANKMESTGKPGRVHISQTTKNFLDDTYVFEDGDVVQGMGTYFIVAPKELVPSQIGSTQLTVTSPTQTMPSDQSGNFPSFETALASQLQSESLTTAHSHQKSNNVNCTISPFDHLKDSDLFKDENSSQGCTALSTPSSPTPLTLPRLLSERMNAVKATSLPNVFAREMQVCRSRTSLVVNPSPKCKYSRLKIISLKTAEELGNGKSELPFGSSPKRSPPSPLKIPVHLDVPKDDLSFSQSLNSRKDSGIRSNSRRSSIQQQLFSMNGLTTNELMNHRVSGYYTSSQFSLNELEKGNGPKLPSPLGDSFGACFQKLRKQSDLQLIKCVQVNSQSESSYFVSPPLRRWTLLFKDPELERQYRRNAHRTTSGGVARSKTLATARFNTYFDITISLIVFSSVALSLLLFFPFSVSWISVLSVLLLIQLFIIFLCIRSAIKPLFKCLHHCMYWYRWHFIGGALVSLPLIALITNFPQSIDSAESIFNYTYLLFIAIIHYCNFTQLNCWMKSFLATIGSVIYLMLITITILQNPSILDSKNLSILSEMQNNSDFLLSSKSEFIPPQINNPTFNSREKRFDDATALSDFDYLSDNEEFLPFPYNDSDPGRNKRFLGLVRNSTVKYINMTNIHENNNLLYSEAFLIEIYLDIFLLILLVWFLNREFEISYRLSFHGNEVAANDQKKVAEMKDLSDWLLNNIIPSYVADHLKSTTKGYSEDVKDAGILFASIVNFSELYDESFMEGRECLRVLNELVSDFDELLSQPRFNMVEKIKTIGSTFMAASGLNPSQRRSDSNEHLFQLMEFAFALQAAIKNFNAHLLEFNLILRVGFNFGDVTAGVIGTTKLHYDIWGDAVNIASRMDTTGVPNRIQVSAACVQVLSACYNFERRGTVYVKGKDNMDVYLVIGRKEELDISDPKIS</sequence>
<dbReference type="InterPro" id="IPR023298">
    <property type="entry name" value="ATPase_P-typ_TM_dom_sf"/>
</dbReference>
<evidence type="ECO:0000256" key="8">
    <source>
        <dbReference type="ARBA" id="ARBA00022840"/>
    </source>
</evidence>
<keyword evidence="12 16" id="KW-0472">Membrane</keyword>
<name>A0A9P0E381_NEZVI</name>
<dbReference type="InterPro" id="IPR029787">
    <property type="entry name" value="Nucleotide_cyclase"/>
</dbReference>
<dbReference type="Gene3D" id="3.30.70.1230">
    <property type="entry name" value="Nucleotide cyclase"/>
    <property type="match status" value="2"/>
</dbReference>
<comment type="catalytic activity">
    <reaction evidence="1">
        <text>ATP = 3',5'-cyclic AMP + diphosphate</text>
        <dbReference type="Rhea" id="RHEA:15389"/>
        <dbReference type="ChEBI" id="CHEBI:30616"/>
        <dbReference type="ChEBI" id="CHEBI:33019"/>
        <dbReference type="ChEBI" id="CHEBI:58165"/>
        <dbReference type="EC" id="4.6.1.1"/>
    </reaction>
</comment>
<evidence type="ECO:0000256" key="11">
    <source>
        <dbReference type="ARBA" id="ARBA00022998"/>
    </source>
</evidence>
<dbReference type="OrthoDB" id="10035433at2759"/>
<dbReference type="SUPFAM" id="SSF55073">
    <property type="entry name" value="Nucleotide cyclase"/>
    <property type="match status" value="2"/>
</dbReference>
<evidence type="ECO:0000256" key="3">
    <source>
        <dbReference type="ARBA" id="ARBA00004141"/>
    </source>
</evidence>
<proteinExistence type="inferred from homology"/>
<organism evidence="18 19">
    <name type="scientific">Nezara viridula</name>
    <name type="common">Southern green stink bug</name>
    <name type="synonym">Cimex viridulus</name>
    <dbReference type="NCBI Taxonomy" id="85310"/>
    <lineage>
        <taxon>Eukaryota</taxon>
        <taxon>Metazoa</taxon>
        <taxon>Ecdysozoa</taxon>
        <taxon>Arthropoda</taxon>
        <taxon>Hexapoda</taxon>
        <taxon>Insecta</taxon>
        <taxon>Pterygota</taxon>
        <taxon>Neoptera</taxon>
        <taxon>Paraneoptera</taxon>
        <taxon>Hemiptera</taxon>
        <taxon>Heteroptera</taxon>
        <taxon>Panheteroptera</taxon>
        <taxon>Pentatomomorpha</taxon>
        <taxon>Pentatomoidea</taxon>
        <taxon>Pentatomidae</taxon>
        <taxon>Pentatominae</taxon>
        <taxon>Nezara</taxon>
    </lineage>
</organism>
<evidence type="ECO:0000256" key="16">
    <source>
        <dbReference type="SAM" id="Phobius"/>
    </source>
</evidence>
<evidence type="ECO:0000256" key="5">
    <source>
        <dbReference type="ARBA" id="ARBA00022692"/>
    </source>
</evidence>
<evidence type="ECO:0000256" key="15">
    <source>
        <dbReference type="SAM" id="MobiDB-lite"/>
    </source>
</evidence>
<feature type="transmembrane region" description="Helical" evidence="16">
    <location>
        <begin position="889"/>
        <end position="912"/>
    </location>
</feature>
<accession>A0A9P0E381</accession>
<evidence type="ECO:0000256" key="12">
    <source>
        <dbReference type="ARBA" id="ARBA00023136"/>
    </source>
</evidence>
<dbReference type="SMART" id="SM00044">
    <property type="entry name" value="CYCc"/>
    <property type="match status" value="2"/>
</dbReference>
<dbReference type="InterPro" id="IPR001054">
    <property type="entry name" value="A/G_cyclase"/>
</dbReference>
<keyword evidence="7" id="KW-0547">Nucleotide-binding</keyword>
<comment type="cofactor">
    <cofactor evidence="2">
        <name>Mg(2+)</name>
        <dbReference type="ChEBI" id="CHEBI:18420"/>
    </cofactor>
</comment>
<feature type="transmembrane region" description="Helical" evidence="16">
    <location>
        <begin position="1112"/>
        <end position="1131"/>
    </location>
</feature>
<evidence type="ECO:0000256" key="1">
    <source>
        <dbReference type="ARBA" id="ARBA00001593"/>
    </source>
</evidence>
<keyword evidence="8" id="KW-0067">ATP-binding</keyword>
<evidence type="ECO:0000256" key="7">
    <source>
        <dbReference type="ARBA" id="ARBA00022741"/>
    </source>
</evidence>
<keyword evidence="5 16" id="KW-0812">Transmembrane</keyword>
<dbReference type="Proteomes" id="UP001152798">
    <property type="component" value="Chromosome 1"/>
</dbReference>
<dbReference type="PROSITE" id="PS50125">
    <property type="entry name" value="GUANYLATE_CYCLASE_2"/>
    <property type="match status" value="2"/>
</dbReference>
<feature type="transmembrane region" description="Helical" evidence="16">
    <location>
        <begin position="983"/>
        <end position="1002"/>
    </location>
</feature>
<dbReference type="Pfam" id="PF00211">
    <property type="entry name" value="Guanylate_cyc"/>
    <property type="match status" value="2"/>
</dbReference>
<dbReference type="GO" id="GO:0006171">
    <property type="term" value="P:cAMP biosynthetic process"/>
    <property type="evidence" value="ECO:0007669"/>
    <property type="project" value="UniProtKB-KW"/>
</dbReference>
<dbReference type="PANTHER" id="PTHR45627:SF8">
    <property type="entry name" value="ADENYLATE CYCLASE TYPE 9"/>
    <property type="match status" value="1"/>
</dbReference>
<dbReference type="EMBL" id="OV725077">
    <property type="protein sequence ID" value="CAH1390050.1"/>
    <property type="molecule type" value="Genomic_DNA"/>
</dbReference>
<keyword evidence="9" id="KW-0460">Magnesium</keyword>
<evidence type="ECO:0000313" key="19">
    <source>
        <dbReference type="Proteomes" id="UP001152798"/>
    </source>
</evidence>
<evidence type="ECO:0000256" key="9">
    <source>
        <dbReference type="ARBA" id="ARBA00022842"/>
    </source>
</evidence>
<dbReference type="PANTHER" id="PTHR45627">
    <property type="entry name" value="ADENYLATE CYCLASE TYPE 1"/>
    <property type="match status" value="1"/>
</dbReference>
<feature type="transmembrane region" description="Helical" evidence="16">
    <location>
        <begin position="862"/>
        <end position="883"/>
    </location>
</feature>
<comment type="subcellular location">
    <subcellularLocation>
        <location evidence="3">Membrane</location>
        <topology evidence="3">Multi-pass membrane protein</topology>
    </subcellularLocation>
</comment>
<evidence type="ECO:0000259" key="17">
    <source>
        <dbReference type="PROSITE" id="PS50125"/>
    </source>
</evidence>
<dbReference type="SUPFAM" id="SSF81665">
    <property type="entry name" value="Calcium ATPase, transmembrane domain M"/>
    <property type="match status" value="1"/>
</dbReference>
<reference evidence="18" key="1">
    <citation type="submission" date="2022-01" db="EMBL/GenBank/DDBJ databases">
        <authorList>
            <person name="King R."/>
        </authorList>
    </citation>
    <scope>NUCLEOTIDE SEQUENCE</scope>
</reference>
<feature type="region of interest" description="Disordered" evidence="15">
    <location>
        <begin position="307"/>
        <end position="334"/>
    </location>
</feature>
<dbReference type="PROSITE" id="PS00452">
    <property type="entry name" value="GUANYLATE_CYCLASE_1"/>
    <property type="match status" value="2"/>
</dbReference>
<protein>
    <recommendedName>
        <fullName evidence="4">adenylate cyclase</fullName>
        <ecNumber evidence="4">4.6.1.1</ecNumber>
    </recommendedName>
</protein>
<evidence type="ECO:0000256" key="10">
    <source>
        <dbReference type="ARBA" id="ARBA00022989"/>
    </source>
</evidence>
<feature type="transmembrane region" description="Helical" evidence="16">
    <location>
        <begin position="239"/>
        <end position="258"/>
    </location>
</feature>
<feature type="compositionally biased region" description="Polar residues" evidence="15">
    <location>
        <begin position="9"/>
        <end position="24"/>
    </location>
</feature>
<dbReference type="FunFam" id="3.30.70.1230:FF:000008">
    <property type="entry name" value="Adenylate cyclase type 9"/>
    <property type="match status" value="1"/>
</dbReference>
<dbReference type="EC" id="4.6.1.1" evidence="4"/>
<dbReference type="InterPro" id="IPR018297">
    <property type="entry name" value="A/G_cyclase_CS"/>
</dbReference>
<feature type="region of interest" description="Disordered" evidence="15">
    <location>
        <begin position="1"/>
        <end position="28"/>
    </location>
</feature>
<comment type="similarity">
    <text evidence="14">Belongs to the adenylyl cyclase class-4/guanylyl cyclase family.</text>
</comment>
<evidence type="ECO:0000256" key="6">
    <source>
        <dbReference type="ARBA" id="ARBA00022723"/>
    </source>
</evidence>
<evidence type="ECO:0000256" key="2">
    <source>
        <dbReference type="ARBA" id="ARBA00001946"/>
    </source>
</evidence>
<evidence type="ECO:0000256" key="13">
    <source>
        <dbReference type="ARBA" id="ARBA00023239"/>
    </source>
</evidence>
<gene>
    <name evidence="18" type="ORF">NEZAVI_LOCUS1319</name>
</gene>
<dbReference type="CDD" id="cd07302">
    <property type="entry name" value="CHD"/>
    <property type="match status" value="2"/>
</dbReference>
<keyword evidence="11" id="KW-0115">cAMP biosynthesis</keyword>
<feature type="compositionally biased region" description="Basic and acidic residues" evidence="15">
    <location>
        <begin position="307"/>
        <end position="320"/>
    </location>
</feature>
<feature type="transmembrane region" description="Helical" evidence="16">
    <location>
        <begin position="957"/>
        <end position="974"/>
    </location>
</feature>
<dbReference type="GO" id="GO:0046872">
    <property type="term" value="F:metal ion binding"/>
    <property type="evidence" value="ECO:0007669"/>
    <property type="project" value="UniProtKB-KW"/>
</dbReference>
<dbReference type="GO" id="GO:0004016">
    <property type="term" value="F:adenylate cyclase activity"/>
    <property type="evidence" value="ECO:0007669"/>
    <property type="project" value="UniProtKB-EC"/>
</dbReference>
<keyword evidence="13 14" id="KW-0456">Lyase</keyword>
<feature type="transmembrane region" description="Helical" evidence="16">
    <location>
        <begin position="162"/>
        <end position="181"/>
    </location>
</feature>
<feature type="transmembrane region" description="Helical" evidence="16">
    <location>
        <begin position="106"/>
        <end position="126"/>
    </location>
</feature>
<feature type="transmembrane region" description="Helical" evidence="16">
    <location>
        <begin position="924"/>
        <end position="945"/>
    </location>
</feature>
<evidence type="ECO:0000256" key="4">
    <source>
        <dbReference type="ARBA" id="ARBA00012201"/>
    </source>
</evidence>
<keyword evidence="6" id="KW-0479">Metal-binding</keyword>
<evidence type="ECO:0000313" key="18">
    <source>
        <dbReference type="EMBL" id="CAH1390050.1"/>
    </source>
</evidence>
<feature type="transmembrane region" description="Helical" evidence="16">
    <location>
        <begin position="138"/>
        <end position="155"/>
    </location>
</feature>
<dbReference type="GO" id="GO:0035556">
    <property type="term" value="P:intracellular signal transduction"/>
    <property type="evidence" value="ECO:0007669"/>
    <property type="project" value="InterPro"/>
</dbReference>
<dbReference type="GO" id="GO:0005524">
    <property type="term" value="F:ATP binding"/>
    <property type="evidence" value="ECO:0007669"/>
    <property type="project" value="UniProtKB-KW"/>
</dbReference>
<feature type="domain" description="Guanylate cyclase" evidence="17">
    <location>
        <begin position="1194"/>
        <end position="1332"/>
    </location>
</feature>
<keyword evidence="10 16" id="KW-1133">Transmembrane helix</keyword>